<reference evidence="1 2" key="1">
    <citation type="submission" date="2018-12" db="EMBL/GenBank/DDBJ databases">
        <title>Identification of serotype of rogose Salmonella by whole genome sequencing.</title>
        <authorList>
            <person name="Sacchi C.T."/>
            <person name="Goncalves C.R."/>
            <person name="Tiba-Casas M.R."/>
        </authorList>
    </citation>
    <scope>NUCLEOTIDE SEQUENCE [LARGE SCALE GENOMIC DNA]</scope>
    <source>
        <strain evidence="1 2">169_17</strain>
    </source>
</reference>
<gene>
    <name evidence="1" type="ORF">EI538_00620</name>
</gene>
<dbReference type="Proteomes" id="UP000290660">
    <property type="component" value="Unassembled WGS sequence"/>
</dbReference>
<evidence type="ECO:0000313" key="1">
    <source>
        <dbReference type="EMBL" id="RXQ38430.1"/>
    </source>
</evidence>
<dbReference type="Gene3D" id="2.60.120.10">
    <property type="entry name" value="Jelly Rolls"/>
    <property type="match status" value="1"/>
</dbReference>
<comment type="caution">
    <text evidence="1">The sequence shown here is derived from an EMBL/GenBank/DDBJ whole genome shotgun (WGS) entry which is preliminary data.</text>
</comment>
<organism evidence="1 2">
    <name type="scientific">Salmonella enterica</name>
    <name type="common">Salmonella choleraesuis</name>
    <dbReference type="NCBI Taxonomy" id="28901"/>
    <lineage>
        <taxon>Bacteria</taxon>
        <taxon>Pseudomonadati</taxon>
        <taxon>Pseudomonadota</taxon>
        <taxon>Gammaproteobacteria</taxon>
        <taxon>Enterobacterales</taxon>
        <taxon>Enterobacteriaceae</taxon>
        <taxon>Salmonella</taxon>
    </lineage>
</organism>
<dbReference type="CDD" id="cd06981">
    <property type="entry name" value="cupin_reut_a1446"/>
    <property type="match status" value="1"/>
</dbReference>
<evidence type="ECO:0000313" key="2">
    <source>
        <dbReference type="Proteomes" id="UP000290660"/>
    </source>
</evidence>
<proteinExistence type="predicted"/>
<name>A0A3V4IL77_SALER</name>
<dbReference type="InterPro" id="IPR014710">
    <property type="entry name" value="RmlC-like_jellyroll"/>
</dbReference>
<dbReference type="InterPro" id="IPR011051">
    <property type="entry name" value="RmlC_Cupin_sf"/>
</dbReference>
<sequence>MKINLLDNIHATLPVELIQSILVGNNGFRMERIVSRGHYTSSGFWYDQSENEWIMLVSGSAIIEYEENKKLIEMYPGDTIIIPVHCRHRVVWTDPLQYSIWLVIFYN</sequence>
<dbReference type="EMBL" id="RSEO01000001">
    <property type="protein sequence ID" value="RXQ38430.1"/>
    <property type="molecule type" value="Genomic_DNA"/>
</dbReference>
<protein>
    <submittedName>
        <fullName evidence="1">Phosphoribosylaminoimidazole carboxylase</fullName>
    </submittedName>
</protein>
<dbReference type="AlphaFoldDB" id="A0A3V4IL77"/>
<dbReference type="SUPFAM" id="SSF51182">
    <property type="entry name" value="RmlC-like cupins"/>
    <property type="match status" value="1"/>
</dbReference>
<accession>A0A3V4IL77</accession>